<gene>
    <name evidence="1" type="ORF">K1T71_014461</name>
</gene>
<dbReference type="EMBL" id="CM034415">
    <property type="protein sequence ID" value="KAJ0169855.1"/>
    <property type="molecule type" value="Genomic_DNA"/>
</dbReference>
<keyword evidence="2" id="KW-1185">Reference proteome</keyword>
<reference evidence="1 2" key="1">
    <citation type="journal article" date="2021" name="Front. Genet.">
        <title>Chromosome-Level Genome Assembly Reveals Significant Gene Expansion in the Toll and IMD Signaling Pathways of Dendrolimus kikuchii.</title>
        <authorList>
            <person name="Zhou J."/>
            <person name="Wu P."/>
            <person name="Xiong Z."/>
            <person name="Liu N."/>
            <person name="Zhao N."/>
            <person name="Ji M."/>
            <person name="Qiu Y."/>
            <person name="Yang B."/>
        </authorList>
    </citation>
    <scope>NUCLEOTIDE SEQUENCE [LARGE SCALE GENOMIC DNA]</scope>
    <source>
        <strain evidence="1">Ann1</strain>
    </source>
</reference>
<dbReference type="Proteomes" id="UP000824533">
    <property type="component" value="Linkage Group LG29"/>
</dbReference>
<proteinExistence type="predicted"/>
<name>A0ACC1CEE2_9NEOP</name>
<sequence length="353" mass="40969">MEQYETTYNLSSLEGRFTDFDQWVQRLEENFEIRSSQRNTATEKKHEEPIDNTFIFKLQELHVEVASWGQATNPPILLVHGYMDSVATFIPLIGELPDNYYYVGFDIPGHGKSDAFPPGIISHQHIVEVIRRVVLYMEWESFTLMAHSMACVIGMFYNHLYPGKITKCIYIDPRSSLIAYYYVHHKQLLWYNFVYLNYYDNYERFNADTPKLYTIDEAISSVTKKRGLSKEQAEIILSRSLVPVENDKYMLSWDPRSKKISAMSVSEETFYTIITKHSVPTLVIEATNSSDLFDAEEFINDVMEECKNTLPDYQIVTVEGAHDVHITNPEVTAEHVAKFLRTKFGRGNFLSKL</sequence>
<comment type="caution">
    <text evidence="1">The sequence shown here is derived from an EMBL/GenBank/DDBJ whole genome shotgun (WGS) entry which is preliminary data.</text>
</comment>
<evidence type="ECO:0000313" key="2">
    <source>
        <dbReference type="Proteomes" id="UP000824533"/>
    </source>
</evidence>
<evidence type="ECO:0000313" key="1">
    <source>
        <dbReference type="EMBL" id="KAJ0169855.1"/>
    </source>
</evidence>
<accession>A0ACC1CEE2</accession>
<organism evidence="1 2">
    <name type="scientific">Dendrolimus kikuchii</name>
    <dbReference type="NCBI Taxonomy" id="765133"/>
    <lineage>
        <taxon>Eukaryota</taxon>
        <taxon>Metazoa</taxon>
        <taxon>Ecdysozoa</taxon>
        <taxon>Arthropoda</taxon>
        <taxon>Hexapoda</taxon>
        <taxon>Insecta</taxon>
        <taxon>Pterygota</taxon>
        <taxon>Neoptera</taxon>
        <taxon>Endopterygota</taxon>
        <taxon>Lepidoptera</taxon>
        <taxon>Glossata</taxon>
        <taxon>Ditrysia</taxon>
        <taxon>Bombycoidea</taxon>
        <taxon>Lasiocampidae</taxon>
        <taxon>Dendrolimus</taxon>
    </lineage>
</organism>
<protein>
    <submittedName>
        <fullName evidence="1">Uncharacterized protein</fullName>
    </submittedName>
</protein>